<dbReference type="OrthoDB" id="9808590at2"/>
<evidence type="ECO:0008006" key="5">
    <source>
        <dbReference type="Google" id="ProtNLM"/>
    </source>
</evidence>
<keyword evidence="4" id="KW-1185">Reference proteome</keyword>
<dbReference type="Pfam" id="PF00534">
    <property type="entry name" value="Glycos_transf_1"/>
    <property type="match status" value="1"/>
</dbReference>
<dbReference type="SUPFAM" id="SSF53756">
    <property type="entry name" value="UDP-Glycosyltransferase/glycogen phosphorylase"/>
    <property type="match status" value="1"/>
</dbReference>
<dbReference type="InParanoid" id="A0A423PL91"/>
<dbReference type="Pfam" id="PF13579">
    <property type="entry name" value="Glyco_trans_4_4"/>
    <property type="match status" value="1"/>
</dbReference>
<accession>A0A423PL91</accession>
<dbReference type="InterPro" id="IPR028098">
    <property type="entry name" value="Glyco_trans_4-like_N"/>
</dbReference>
<dbReference type="AlphaFoldDB" id="A0A423PL91"/>
<proteinExistence type="predicted"/>
<dbReference type="PANTHER" id="PTHR45947">
    <property type="entry name" value="SULFOQUINOVOSYL TRANSFERASE SQD2"/>
    <property type="match status" value="1"/>
</dbReference>
<reference evidence="3 4" key="1">
    <citation type="submission" date="2013-10" db="EMBL/GenBank/DDBJ databases">
        <title>Salinisphaera japonica YTM-1 Genome Sequencing.</title>
        <authorList>
            <person name="Lai Q."/>
            <person name="Li C."/>
            <person name="Shao Z."/>
        </authorList>
    </citation>
    <scope>NUCLEOTIDE SEQUENCE [LARGE SCALE GENOMIC DNA]</scope>
    <source>
        <strain evidence="3 4">YTM-1</strain>
    </source>
</reference>
<feature type="domain" description="Glycosyl transferase family 1" evidence="1">
    <location>
        <begin position="224"/>
        <end position="339"/>
    </location>
</feature>
<organism evidence="3 4">
    <name type="scientific">Salinisphaera japonica YTM-1</name>
    <dbReference type="NCBI Taxonomy" id="1209778"/>
    <lineage>
        <taxon>Bacteria</taxon>
        <taxon>Pseudomonadati</taxon>
        <taxon>Pseudomonadota</taxon>
        <taxon>Gammaproteobacteria</taxon>
        <taxon>Salinisphaerales</taxon>
        <taxon>Salinisphaeraceae</taxon>
        <taxon>Salinisphaera</taxon>
    </lineage>
</organism>
<dbReference type="PANTHER" id="PTHR45947:SF3">
    <property type="entry name" value="SULFOQUINOVOSYL TRANSFERASE SQD2"/>
    <property type="match status" value="1"/>
</dbReference>
<evidence type="ECO:0000313" key="3">
    <source>
        <dbReference type="EMBL" id="ROO26367.1"/>
    </source>
</evidence>
<comment type="caution">
    <text evidence="3">The sequence shown here is derived from an EMBL/GenBank/DDBJ whole genome shotgun (WGS) entry which is preliminary data.</text>
</comment>
<name>A0A423PL91_9GAMM</name>
<dbReference type="Proteomes" id="UP000285310">
    <property type="component" value="Unassembled WGS sequence"/>
</dbReference>
<protein>
    <recommendedName>
        <fullName evidence="5">Glycosyl transferase family 1</fullName>
    </recommendedName>
</protein>
<gene>
    <name evidence="3" type="ORF">SAJA_11390</name>
</gene>
<evidence type="ECO:0000259" key="2">
    <source>
        <dbReference type="Pfam" id="PF13579"/>
    </source>
</evidence>
<dbReference type="GO" id="GO:0016757">
    <property type="term" value="F:glycosyltransferase activity"/>
    <property type="evidence" value="ECO:0007669"/>
    <property type="project" value="InterPro"/>
</dbReference>
<evidence type="ECO:0000259" key="1">
    <source>
        <dbReference type="Pfam" id="PF00534"/>
    </source>
</evidence>
<sequence length="404" mass="43785">MKPNRSVHSIRILLLNTLYAPNVGGVENSLSELAREFSSRGHDVVIVCSDRNYADDSSLAPLQVTDFATIYRYAYPAGLLGYLAQYRNCVSLIRALHHEAPFDLVISRSHITTLAARAAGVTGVHYVVPSVTLVRDWPVATGDFDVRSLAKYAADVILQFGGLRSASTLYAFSASTARDARWAALFGRGASIRAVSPGVSSDRFTVGGVDRDAKREDIRARHLVLPEATTLAIAVGRFSQQKRFDLAIRAMAYLPPSFHLLLVGEGPLRSEYRALIKEVGIEGRVTVCPPTSSPETYYAAADVFVMSSTYEPFGQTLLEATASGLPVAAFSSHGVKTAVSAIYREFPALVRYGSRPVADDLAAAIAQAATARTASFDQERLAFLEHYSWGQLADELSRSTNADT</sequence>
<dbReference type="InterPro" id="IPR050194">
    <property type="entry name" value="Glycosyltransferase_grp1"/>
</dbReference>
<feature type="domain" description="Glycosyltransferase subfamily 4-like N-terminal" evidence="2">
    <location>
        <begin position="24"/>
        <end position="198"/>
    </location>
</feature>
<evidence type="ECO:0000313" key="4">
    <source>
        <dbReference type="Proteomes" id="UP000285310"/>
    </source>
</evidence>
<dbReference type="RefSeq" id="WP_123658762.1">
    <property type="nucleotide sequence ID" value="NZ_AYKG01000036.1"/>
</dbReference>
<dbReference type="InterPro" id="IPR001296">
    <property type="entry name" value="Glyco_trans_1"/>
</dbReference>
<dbReference type="Gene3D" id="3.40.50.2000">
    <property type="entry name" value="Glycogen Phosphorylase B"/>
    <property type="match status" value="2"/>
</dbReference>
<dbReference type="EMBL" id="AYKG01000036">
    <property type="protein sequence ID" value="ROO26367.1"/>
    <property type="molecule type" value="Genomic_DNA"/>
</dbReference>